<gene>
    <name evidence="2" type="ORF">B1806_15425</name>
</gene>
<accession>A0A4V3USJ5</accession>
<feature type="transmembrane region" description="Helical" evidence="1">
    <location>
        <begin position="121"/>
        <end position="139"/>
    </location>
</feature>
<dbReference type="OrthoDB" id="7595639at2"/>
<proteinExistence type="predicted"/>
<dbReference type="AlphaFoldDB" id="A0A4V3USJ5"/>
<feature type="transmembrane region" description="Helical" evidence="1">
    <location>
        <begin position="146"/>
        <end position="167"/>
    </location>
</feature>
<feature type="transmembrane region" description="Helical" evidence="1">
    <location>
        <begin position="179"/>
        <end position="199"/>
    </location>
</feature>
<feature type="transmembrane region" description="Helical" evidence="1">
    <location>
        <begin position="341"/>
        <end position="362"/>
    </location>
</feature>
<keyword evidence="3" id="KW-1185">Reference proteome</keyword>
<dbReference type="STRING" id="993689.GCA_002077135_03071"/>
<keyword evidence="1" id="KW-0472">Membrane</keyword>
<dbReference type="Proteomes" id="UP000307749">
    <property type="component" value="Unassembled WGS sequence"/>
</dbReference>
<feature type="transmembrane region" description="Helical" evidence="1">
    <location>
        <begin position="246"/>
        <end position="267"/>
    </location>
</feature>
<comment type="caution">
    <text evidence="2">The sequence shown here is derived from an EMBL/GenBank/DDBJ whole genome shotgun (WGS) entry which is preliminary data.</text>
</comment>
<name>A0A4V3USJ5_9GAMM</name>
<dbReference type="EMBL" id="MWQO01000068">
    <property type="protein sequence ID" value="THD07011.1"/>
    <property type="molecule type" value="Genomic_DNA"/>
</dbReference>
<keyword evidence="1" id="KW-1133">Transmembrane helix</keyword>
<protein>
    <recommendedName>
        <fullName evidence="4">GAF domain-containing protein</fullName>
    </recommendedName>
</protein>
<feature type="transmembrane region" description="Helical" evidence="1">
    <location>
        <begin position="12"/>
        <end position="30"/>
    </location>
</feature>
<evidence type="ECO:0008006" key="4">
    <source>
        <dbReference type="Google" id="ProtNLM"/>
    </source>
</evidence>
<reference evidence="2 3" key="1">
    <citation type="submission" date="2017-02" db="EMBL/GenBank/DDBJ databases">
        <title>Whole genome sequencing of Metallibacterium scheffleri DSM 24874 (T).</title>
        <authorList>
            <person name="Kumar S."/>
            <person name="Patil P."/>
            <person name="Patil P.B."/>
        </authorList>
    </citation>
    <scope>NUCLEOTIDE SEQUENCE [LARGE SCALE GENOMIC DNA]</scope>
    <source>
        <strain evidence="2 3">DSM 24874</strain>
    </source>
</reference>
<evidence type="ECO:0000313" key="2">
    <source>
        <dbReference type="EMBL" id="THD07011.1"/>
    </source>
</evidence>
<keyword evidence="1" id="KW-0812">Transmembrane</keyword>
<feature type="transmembrane region" description="Helical" evidence="1">
    <location>
        <begin position="310"/>
        <end position="329"/>
    </location>
</feature>
<feature type="transmembrane region" description="Helical" evidence="1">
    <location>
        <begin position="279"/>
        <end position="298"/>
    </location>
</feature>
<evidence type="ECO:0000313" key="3">
    <source>
        <dbReference type="Proteomes" id="UP000307749"/>
    </source>
</evidence>
<dbReference type="RefSeq" id="WP_081129150.1">
    <property type="nucleotide sequence ID" value="NZ_LDOS01000002.1"/>
</dbReference>
<sequence>MQRFAFAHWSALRLMIGALAVVAIALTWSAPRRELPFHLKPDAAGSVIEARGWTPLPAGLQAGDRVVLAEQTARMRAVLADENVPGSRTYRLWVQRAGSVLPVAVRSVVQKQTAESGRIHWVSWAEQVMLLALGLLTLWRGRDWAAWGLAMFAISILFAKILVGLPAPPFPGLALHMVAQWLGGPMAFLGLYLTATALVGLRPRLLHGLGIVYLLLLLLLFALEAGGSVAFVAFAVSGESAAFNDIIIACGIAGLAVPLWVLLRGYVDAVAAARLRIRWILSSTGLLLPAMLIEIALQNAAVQQSPALMWLRWIGTALTIAVLALYTYAVLRQRLVEVRVVVNRALVFALLMGVVVGLFALMESLIERSAIGESAGLALEIGVPLALGILFHQLHRRVEALVDRVFFHREHRARAALSDFVRDAGFVESPQTLIARTVEAFSRDAGVTGAALYEAREGGFDCSGRDGAGFACPDRLDQDDRALVRLRATLAPLDLHGVGSALGAEGLALPLALRGHLFGVLVCGPRPAGRHAQADIERLGHAAHEIGASLFALRARANESLVEALARGVLPPAQAILQARALAAAPLATQAGQ</sequence>
<organism evidence="2 3">
    <name type="scientific">Metallibacterium scheffleri</name>
    <dbReference type="NCBI Taxonomy" id="993689"/>
    <lineage>
        <taxon>Bacteria</taxon>
        <taxon>Pseudomonadati</taxon>
        <taxon>Pseudomonadota</taxon>
        <taxon>Gammaproteobacteria</taxon>
        <taxon>Lysobacterales</taxon>
        <taxon>Rhodanobacteraceae</taxon>
        <taxon>Metallibacterium</taxon>
    </lineage>
</organism>
<evidence type="ECO:0000256" key="1">
    <source>
        <dbReference type="SAM" id="Phobius"/>
    </source>
</evidence>
<feature type="transmembrane region" description="Helical" evidence="1">
    <location>
        <begin position="211"/>
        <end position="234"/>
    </location>
</feature>